<evidence type="ECO:0000313" key="1">
    <source>
        <dbReference type="EMBL" id="GBP93672.1"/>
    </source>
</evidence>
<sequence>MWRQELLAVDLRLAETDLEVSKYKLEAVNDVIRSTTDVRIRNIKVSLGVHTPTIKARAQTATADQLVASLPTTLDTRVSNRGINYTSMLKIGEGAPQAAGRPEQIFHKVRDMDSNIECEKFLERLATHGMKPTRNNELHQYHMLLPCSGTQRGTAKTWTPHAIDLHAALAATTELRVVARERGLDLVADIHGSTDMSSAPIIVHEIHYIGRENEVKERKAQLECFLAQNALRVDSMEGQPLTFSGAGGISSIDVTSTTRGLKIED</sequence>
<evidence type="ECO:0000313" key="2">
    <source>
        <dbReference type="Proteomes" id="UP000299102"/>
    </source>
</evidence>
<organism evidence="1 2">
    <name type="scientific">Eumeta variegata</name>
    <name type="common">Bagworm moth</name>
    <name type="synonym">Eumeta japonica</name>
    <dbReference type="NCBI Taxonomy" id="151549"/>
    <lineage>
        <taxon>Eukaryota</taxon>
        <taxon>Metazoa</taxon>
        <taxon>Ecdysozoa</taxon>
        <taxon>Arthropoda</taxon>
        <taxon>Hexapoda</taxon>
        <taxon>Insecta</taxon>
        <taxon>Pterygota</taxon>
        <taxon>Neoptera</taxon>
        <taxon>Endopterygota</taxon>
        <taxon>Lepidoptera</taxon>
        <taxon>Glossata</taxon>
        <taxon>Ditrysia</taxon>
        <taxon>Tineoidea</taxon>
        <taxon>Psychidae</taxon>
        <taxon>Oiketicinae</taxon>
        <taxon>Eumeta</taxon>
    </lineage>
</organism>
<protein>
    <submittedName>
        <fullName evidence="1">Uncharacterized protein</fullName>
    </submittedName>
</protein>
<name>A0A4C2A1P1_EUMVA</name>
<accession>A0A4C2A1P1</accession>
<dbReference type="EMBL" id="BGZK01002405">
    <property type="protein sequence ID" value="GBP93672.1"/>
    <property type="molecule type" value="Genomic_DNA"/>
</dbReference>
<gene>
    <name evidence="1" type="ORF">EVAR_68138_1</name>
</gene>
<dbReference type="AlphaFoldDB" id="A0A4C2A1P1"/>
<keyword evidence="2" id="KW-1185">Reference proteome</keyword>
<reference evidence="1 2" key="1">
    <citation type="journal article" date="2019" name="Commun. Biol.">
        <title>The bagworm genome reveals a unique fibroin gene that provides high tensile strength.</title>
        <authorList>
            <person name="Kono N."/>
            <person name="Nakamura H."/>
            <person name="Ohtoshi R."/>
            <person name="Tomita M."/>
            <person name="Numata K."/>
            <person name="Arakawa K."/>
        </authorList>
    </citation>
    <scope>NUCLEOTIDE SEQUENCE [LARGE SCALE GENOMIC DNA]</scope>
</reference>
<comment type="caution">
    <text evidence="1">The sequence shown here is derived from an EMBL/GenBank/DDBJ whole genome shotgun (WGS) entry which is preliminary data.</text>
</comment>
<dbReference type="Proteomes" id="UP000299102">
    <property type="component" value="Unassembled WGS sequence"/>
</dbReference>
<proteinExistence type="predicted"/>